<evidence type="ECO:0000313" key="1">
    <source>
        <dbReference type="EMBL" id="ODN73743.1"/>
    </source>
</evidence>
<proteinExistence type="predicted"/>
<evidence type="ECO:0008006" key="3">
    <source>
        <dbReference type="Google" id="ProtNLM"/>
    </source>
</evidence>
<dbReference type="RefSeq" id="XP_018989605.1">
    <property type="nucleotide sequence ID" value="XM_019141962.1"/>
</dbReference>
<dbReference type="OrthoDB" id="2577069at2759"/>
<organism evidence="1 2">
    <name type="scientific">Cryptococcus amylolentus CBS 6039</name>
    <dbReference type="NCBI Taxonomy" id="1295533"/>
    <lineage>
        <taxon>Eukaryota</taxon>
        <taxon>Fungi</taxon>
        <taxon>Dikarya</taxon>
        <taxon>Basidiomycota</taxon>
        <taxon>Agaricomycotina</taxon>
        <taxon>Tremellomycetes</taxon>
        <taxon>Tremellales</taxon>
        <taxon>Cryptococcaceae</taxon>
        <taxon>Cryptococcus</taxon>
    </lineage>
</organism>
<comment type="caution">
    <text evidence="1">The sequence shown here is derived from an EMBL/GenBank/DDBJ whole genome shotgun (WGS) entry which is preliminary data.</text>
</comment>
<dbReference type="EMBL" id="AWGJ01000012">
    <property type="protein sequence ID" value="ODN73743.1"/>
    <property type="molecule type" value="Genomic_DNA"/>
</dbReference>
<keyword evidence="2" id="KW-1185">Reference proteome</keyword>
<evidence type="ECO:0000313" key="2">
    <source>
        <dbReference type="Proteomes" id="UP000094065"/>
    </source>
</evidence>
<accession>A0A1E3HBN7</accession>
<dbReference type="GeneID" id="30158588"/>
<sequence>MALTTRDPLPTEMRDLIFEYLQTTTDKPTLATLARVSRKLYAESIPRLYERVHLTASNAEAFFGRLISDGLSGIDEEIAAHKQHLPHYIRQLWWQDQHSRFIPCPIARKVHAAALTYLQEAATSFDHL</sequence>
<gene>
    <name evidence="1" type="ORF">L202_07279</name>
</gene>
<reference evidence="1 2" key="1">
    <citation type="submission" date="2016-06" db="EMBL/GenBank/DDBJ databases">
        <title>Evolution of pathogenesis and genome organization in the Tremellales.</title>
        <authorList>
            <person name="Cuomo C."/>
            <person name="Litvintseva A."/>
            <person name="Heitman J."/>
            <person name="Chen Y."/>
            <person name="Sun S."/>
            <person name="Springer D."/>
            <person name="Dromer F."/>
            <person name="Young S."/>
            <person name="Zeng Q."/>
            <person name="Chapman S."/>
            <person name="Gujja S."/>
            <person name="Saif S."/>
            <person name="Birren B."/>
        </authorList>
    </citation>
    <scope>NUCLEOTIDE SEQUENCE [LARGE SCALE GENOMIC DNA]</scope>
    <source>
        <strain evidence="1 2">CBS 6039</strain>
    </source>
</reference>
<dbReference type="AlphaFoldDB" id="A0A1E3HBN7"/>
<protein>
    <recommendedName>
        <fullName evidence="3">F-box domain-containing protein</fullName>
    </recommendedName>
</protein>
<name>A0A1E3HBN7_9TREE</name>
<dbReference type="Proteomes" id="UP000094065">
    <property type="component" value="Unassembled WGS sequence"/>
</dbReference>